<dbReference type="PROSITE" id="PS50198">
    <property type="entry name" value="PPIC_PPIASE_2"/>
    <property type="match status" value="1"/>
</dbReference>
<reference evidence="9" key="1">
    <citation type="submission" date="2018-07" db="EMBL/GenBank/DDBJ databases">
        <title>Genome sequence of Erythrobacter strain YH-07, an antagonistic bacterium isolated from Yellow Sea.</title>
        <authorList>
            <person name="Tang T."/>
            <person name="Liu Q."/>
            <person name="Sun X."/>
        </authorList>
    </citation>
    <scope>NUCLEOTIDE SEQUENCE [LARGE SCALE GENOMIC DNA]</scope>
    <source>
        <strain evidence="9">YH-07</strain>
    </source>
</reference>
<dbReference type="PANTHER" id="PTHR47637:SF1">
    <property type="entry name" value="CHAPERONE SURA"/>
    <property type="match status" value="1"/>
</dbReference>
<dbReference type="InterPro" id="IPR000297">
    <property type="entry name" value="PPIase_PpiC"/>
</dbReference>
<evidence type="ECO:0000256" key="4">
    <source>
        <dbReference type="ARBA" id="ARBA00031484"/>
    </source>
</evidence>
<dbReference type="Proteomes" id="UP000254508">
    <property type="component" value="Chromosome"/>
</dbReference>
<evidence type="ECO:0000256" key="2">
    <source>
        <dbReference type="ARBA" id="ARBA00022729"/>
    </source>
</evidence>
<keyword evidence="5 8" id="KW-0413">Isomerase</keyword>
<dbReference type="PANTHER" id="PTHR47637">
    <property type="entry name" value="CHAPERONE SURA"/>
    <property type="match status" value="1"/>
</dbReference>
<gene>
    <name evidence="8" type="ORF">DVR09_12715</name>
</gene>
<accession>A0A345YGL6</accession>
<evidence type="ECO:0000256" key="5">
    <source>
        <dbReference type="PROSITE-ProRule" id="PRU00278"/>
    </source>
</evidence>
<keyword evidence="5" id="KW-0697">Rotamase</keyword>
<evidence type="ECO:0000313" key="9">
    <source>
        <dbReference type="Proteomes" id="UP000254508"/>
    </source>
</evidence>
<keyword evidence="9" id="KW-1185">Reference proteome</keyword>
<dbReference type="KEGG" id="err:DVR09_12715"/>
<dbReference type="EMBL" id="CP031357">
    <property type="protein sequence ID" value="AXK43068.1"/>
    <property type="molecule type" value="Genomic_DNA"/>
</dbReference>
<evidence type="ECO:0000256" key="1">
    <source>
        <dbReference type="ARBA" id="ARBA00018370"/>
    </source>
</evidence>
<evidence type="ECO:0000256" key="6">
    <source>
        <dbReference type="SAM" id="SignalP"/>
    </source>
</evidence>
<protein>
    <recommendedName>
        <fullName evidence="1">Parvulin-like PPIase</fullName>
    </recommendedName>
    <alternativeName>
        <fullName evidence="3">Peptidyl-prolyl cis-trans isomerase plp</fullName>
    </alternativeName>
    <alternativeName>
        <fullName evidence="4">Rotamase plp</fullName>
    </alternativeName>
</protein>
<feature type="chain" id="PRO_5016847846" description="Parvulin-like PPIase" evidence="6">
    <location>
        <begin position="24"/>
        <end position="444"/>
    </location>
</feature>
<evidence type="ECO:0000256" key="3">
    <source>
        <dbReference type="ARBA" id="ARBA00030642"/>
    </source>
</evidence>
<dbReference type="Pfam" id="PF13624">
    <property type="entry name" value="SurA_N_3"/>
    <property type="match status" value="1"/>
</dbReference>
<name>A0A345YGL6_9SPHN</name>
<dbReference type="Gene3D" id="1.10.4030.10">
    <property type="entry name" value="Porin chaperone SurA, peptide-binding domain"/>
    <property type="match status" value="1"/>
</dbReference>
<dbReference type="InterPro" id="IPR046357">
    <property type="entry name" value="PPIase_dom_sf"/>
</dbReference>
<evidence type="ECO:0000313" key="8">
    <source>
        <dbReference type="EMBL" id="AXK43068.1"/>
    </source>
</evidence>
<feature type="domain" description="PpiC" evidence="7">
    <location>
        <begin position="194"/>
        <end position="292"/>
    </location>
</feature>
<feature type="signal peptide" evidence="6">
    <location>
        <begin position="1"/>
        <end position="23"/>
    </location>
</feature>
<dbReference type="AlphaFoldDB" id="A0A345YGL6"/>
<organism evidence="8 9">
    <name type="scientific">Erythrobacter aureus</name>
    <dbReference type="NCBI Taxonomy" id="2182384"/>
    <lineage>
        <taxon>Bacteria</taxon>
        <taxon>Pseudomonadati</taxon>
        <taxon>Pseudomonadota</taxon>
        <taxon>Alphaproteobacteria</taxon>
        <taxon>Sphingomonadales</taxon>
        <taxon>Erythrobacteraceae</taxon>
        <taxon>Erythrobacter/Porphyrobacter group</taxon>
        <taxon>Erythrobacter</taxon>
    </lineage>
</organism>
<dbReference type="Pfam" id="PF00639">
    <property type="entry name" value="Rotamase"/>
    <property type="match status" value="1"/>
</dbReference>
<dbReference type="SUPFAM" id="SSF109998">
    <property type="entry name" value="Triger factor/SurA peptide-binding domain-like"/>
    <property type="match status" value="1"/>
</dbReference>
<sequence>MFSRLLSVAAAAGLAATPIVGQAQQATAQGDLLGLPSDLSMLGETDPNRRVATALVNGFVITETDVNHRVALLLAANQRPVSDEEMIRIRMQVLRNLIDETLQIQAAEAQEMELPQAEVDQTYNRVAAQNFEQNPRAMDEYLRSIGSSPESLKRQIKGEMAWNNLLRRNVSPFINVSAEEVNELIERLEASRGTEEYRLGEIYLSATPETQAAVEANANKIVEQLRQGGSFVAYARQFSEASTAAVGGDLGWIQLAQLKNAELEAVAREMNPGQLVGPIRIPGGFSILYLIDKRQVLMADPRDAVLSLKQIQITFDPGTSEATAQQRVARFTEGVQAIRGCGDAENAASALGATVVTNDQIRVRSLPDQLQNILLQLQVGQSTPPFGSFEEGVRVLMLCGRDDPQVAEGPDFDQLMGQLENERVEKRAQRYLRDLRNDAYIEYN</sequence>
<dbReference type="GO" id="GO:0003755">
    <property type="term" value="F:peptidyl-prolyl cis-trans isomerase activity"/>
    <property type="evidence" value="ECO:0007669"/>
    <property type="project" value="UniProtKB-KW"/>
</dbReference>
<dbReference type="SUPFAM" id="SSF54534">
    <property type="entry name" value="FKBP-like"/>
    <property type="match status" value="2"/>
</dbReference>
<keyword evidence="2 6" id="KW-0732">Signal</keyword>
<dbReference type="RefSeq" id="WP_115417240.1">
    <property type="nucleotide sequence ID" value="NZ_CP031357.1"/>
</dbReference>
<dbReference type="OrthoDB" id="9791746at2"/>
<dbReference type="InterPro" id="IPR050280">
    <property type="entry name" value="OMP_Chaperone_SurA"/>
</dbReference>
<dbReference type="InterPro" id="IPR027304">
    <property type="entry name" value="Trigger_fact/SurA_dom_sf"/>
</dbReference>
<evidence type="ECO:0000259" key="7">
    <source>
        <dbReference type="PROSITE" id="PS50198"/>
    </source>
</evidence>
<proteinExistence type="predicted"/>
<dbReference type="Gene3D" id="3.10.50.40">
    <property type="match status" value="1"/>
</dbReference>